<protein>
    <submittedName>
        <fullName evidence="1">DNA-directed RNA polymerase subunit</fullName>
    </submittedName>
</protein>
<organism evidence="1 2">
    <name type="scientific">Melia azedarach</name>
    <name type="common">Chinaberry tree</name>
    <dbReference type="NCBI Taxonomy" id="155640"/>
    <lineage>
        <taxon>Eukaryota</taxon>
        <taxon>Viridiplantae</taxon>
        <taxon>Streptophyta</taxon>
        <taxon>Embryophyta</taxon>
        <taxon>Tracheophyta</taxon>
        <taxon>Spermatophyta</taxon>
        <taxon>Magnoliopsida</taxon>
        <taxon>eudicotyledons</taxon>
        <taxon>Gunneridae</taxon>
        <taxon>Pentapetalae</taxon>
        <taxon>rosids</taxon>
        <taxon>malvids</taxon>
        <taxon>Sapindales</taxon>
        <taxon>Meliaceae</taxon>
        <taxon>Melia</taxon>
    </lineage>
</organism>
<evidence type="ECO:0000313" key="2">
    <source>
        <dbReference type="Proteomes" id="UP001164539"/>
    </source>
</evidence>
<accession>A0ACC1XPV8</accession>
<proteinExistence type="predicted"/>
<name>A0ACC1XPV8_MELAZ</name>
<reference evidence="1 2" key="1">
    <citation type="journal article" date="2023" name="Science">
        <title>Complex scaffold remodeling in plant triterpene biosynthesis.</title>
        <authorList>
            <person name="De La Pena R."/>
            <person name="Hodgson H."/>
            <person name="Liu J.C."/>
            <person name="Stephenson M.J."/>
            <person name="Martin A.C."/>
            <person name="Owen C."/>
            <person name="Harkess A."/>
            <person name="Leebens-Mack J."/>
            <person name="Jimenez L.E."/>
            <person name="Osbourn A."/>
            <person name="Sattely E.S."/>
        </authorList>
    </citation>
    <scope>NUCLEOTIDE SEQUENCE [LARGE SCALE GENOMIC DNA]</scope>
    <source>
        <strain evidence="2">cv. JPN11</strain>
        <tissue evidence="1">Leaf</tissue>
    </source>
</reference>
<keyword evidence="1" id="KW-0240">DNA-directed RNA polymerase</keyword>
<evidence type="ECO:0000313" key="1">
    <source>
        <dbReference type="EMBL" id="KAJ4713395.1"/>
    </source>
</evidence>
<gene>
    <name evidence="1" type="ORF">OWV82_015494</name>
</gene>
<dbReference type="Proteomes" id="UP001164539">
    <property type="component" value="Chromosome 8"/>
</dbReference>
<keyword evidence="1" id="KW-0804">Transcription</keyword>
<dbReference type="EMBL" id="CM051401">
    <property type="protein sequence ID" value="KAJ4713395.1"/>
    <property type="molecule type" value="Genomic_DNA"/>
</dbReference>
<sequence length="79" mass="8753">MDNELYEERLEVPFGILNRIIIGISTEAEKEKLQLGTVSEVSDPKLGLPNPTSECSSCGAKDMRSCEGLMQNLDDNYDT</sequence>
<comment type="caution">
    <text evidence="1">The sequence shown here is derived from an EMBL/GenBank/DDBJ whole genome shotgun (WGS) entry which is preliminary data.</text>
</comment>
<keyword evidence="2" id="KW-1185">Reference proteome</keyword>